<name>A0A1H0PRC3_9PSEU</name>
<evidence type="ECO:0000259" key="3">
    <source>
        <dbReference type="PROSITE" id="PS51186"/>
    </source>
</evidence>
<sequence>MTTWTVTAADAARSPLNREYNAEMISRYWGRPANDAEIDAYERDEQDHDVPVFLVASRDGDDAGCLGMRFLTGDVGELTRMFVREPFRGKGVASALLAAMEAEALRRGITVLRLDTRKDLVEARTLYAKHGFVEIERYNDAEYADHWFEKALERLTPAPPVAMT</sequence>
<dbReference type="InterPro" id="IPR050832">
    <property type="entry name" value="Bact_Acetyltransf"/>
</dbReference>
<keyword evidence="1 4" id="KW-0808">Transferase</keyword>
<dbReference type="STRING" id="641025.SAMN05421507_105172"/>
<evidence type="ECO:0000313" key="5">
    <source>
        <dbReference type="Proteomes" id="UP000199691"/>
    </source>
</evidence>
<protein>
    <submittedName>
        <fullName evidence="4">Acetyltransferase (GNAT) family protein</fullName>
    </submittedName>
</protein>
<organism evidence="4 5">
    <name type="scientific">Lentzea jiangxiensis</name>
    <dbReference type="NCBI Taxonomy" id="641025"/>
    <lineage>
        <taxon>Bacteria</taxon>
        <taxon>Bacillati</taxon>
        <taxon>Actinomycetota</taxon>
        <taxon>Actinomycetes</taxon>
        <taxon>Pseudonocardiales</taxon>
        <taxon>Pseudonocardiaceae</taxon>
        <taxon>Lentzea</taxon>
    </lineage>
</organism>
<feature type="domain" description="N-acetyltransferase" evidence="3">
    <location>
        <begin position="1"/>
        <end position="153"/>
    </location>
</feature>
<keyword evidence="5" id="KW-1185">Reference proteome</keyword>
<evidence type="ECO:0000313" key="4">
    <source>
        <dbReference type="EMBL" id="SDP07687.1"/>
    </source>
</evidence>
<dbReference type="EMBL" id="FNIX01000005">
    <property type="protein sequence ID" value="SDP07687.1"/>
    <property type="molecule type" value="Genomic_DNA"/>
</dbReference>
<reference evidence="5" key="1">
    <citation type="submission" date="2016-10" db="EMBL/GenBank/DDBJ databases">
        <authorList>
            <person name="Varghese N."/>
            <person name="Submissions S."/>
        </authorList>
    </citation>
    <scope>NUCLEOTIDE SEQUENCE [LARGE SCALE GENOMIC DNA]</scope>
    <source>
        <strain evidence="5">CGMCC 4.6609</strain>
    </source>
</reference>
<accession>A0A1H0PRC3</accession>
<dbReference type="Gene3D" id="3.40.630.30">
    <property type="match status" value="1"/>
</dbReference>
<keyword evidence="2" id="KW-0012">Acyltransferase</keyword>
<dbReference type="Proteomes" id="UP000199691">
    <property type="component" value="Unassembled WGS sequence"/>
</dbReference>
<proteinExistence type="predicted"/>
<dbReference type="OrthoDB" id="273614at2"/>
<dbReference type="SUPFAM" id="SSF55729">
    <property type="entry name" value="Acyl-CoA N-acyltransferases (Nat)"/>
    <property type="match status" value="1"/>
</dbReference>
<dbReference type="RefSeq" id="WP_090097942.1">
    <property type="nucleotide sequence ID" value="NZ_FNIX01000005.1"/>
</dbReference>
<dbReference type="PROSITE" id="PS51186">
    <property type="entry name" value="GNAT"/>
    <property type="match status" value="1"/>
</dbReference>
<dbReference type="Pfam" id="PF00583">
    <property type="entry name" value="Acetyltransf_1"/>
    <property type="match status" value="1"/>
</dbReference>
<dbReference type="GO" id="GO:0016747">
    <property type="term" value="F:acyltransferase activity, transferring groups other than amino-acyl groups"/>
    <property type="evidence" value="ECO:0007669"/>
    <property type="project" value="InterPro"/>
</dbReference>
<dbReference type="InterPro" id="IPR000182">
    <property type="entry name" value="GNAT_dom"/>
</dbReference>
<dbReference type="AlphaFoldDB" id="A0A1H0PRC3"/>
<evidence type="ECO:0000256" key="1">
    <source>
        <dbReference type="ARBA" id="ARBA00022679"/>
    </source>
</evidence>
<dbReference type="InterPro" id="IPR016181">
    <property type="entry name" value="Acyl_CoA_acyltransferase"/>
</dbReference>
<dbReference type="PANTHER" id="PTHR43877:SF2">
    <property type="entry name" value="AMINOALKYLPHOSPHONATE N-ACETYLTRANSFERASE-RELATED"/>
    <property type="match status" value="1"/>
</dbReference>
<evidence type="ECO:0000256" key="2">
    <source>
        <dbReference type="ARBA" id="ARBA00023315"/>
    </source>
</evidence>
<dbReference type="PANTHER" id="PTHR43877">
    <property type="entry name" value="AMINOALKYLPHOSPHONATE N-ACETYLTRANSFERASE-RELATED-RELATED"/>
    <property type="match status" value="1"/>
</dbReference>
<dbReference type="CDD" id="cd04301">
    <property type="entry name" value="NAT_SF"/>
    <property type="match status" value="1"/>
</dbReference>
<gene>
    <name evidence="4" type="ORF">SAMN05421507_105172</name>
</gene>